<dbReference type="Proteomes" id="UP000007468">
    <property type="component" value="Chromosome"/>
</dbReference>
<gene>
    <name evidence="1" type="ordered locus">HMPREF0389_01147</name>
</gene>
<dbReference type="AlphaFoldDB" id="D6GSR0"/>
<dbReference type="EMBL" id="CP002390">
    <property type="protein sequence ID" value="EFE27895.1"/>
    <property type="molecule type" value="Genomic_DNA"/>
</dbReference>
<organism evidence="1 2">
    <name type="scientific">Filifactor alocis (strain ATCC 35896 / CCUG 47790 / D40 B5)</name>
    <name type="common">Fusobacterium alocis</name>
    <dbReference type="NCBI Taxonomy" id="546269"/>
    <lineage>
        <taxon>Bacteria</taxon>
        <taxon>Bacillati</taxon>
        <taxon>Bacillota</taxon>
        <taxon>Clostridia</taxon>
        <taxon>Peptostreptococcales</taxon>
        <taxon>Filifactoraceae</taxon>
        <taxon>Filifactor</taxon>
    </lineage>
</organism>
<dbReference type="STRING" id="546269.HMPREF0389_01147"/>
<name>D6GSR0_FILAD</name>
<dbReference type="KEGG" id="faa:HMPREF0389_01147"/>
<proteinExistence type="predicted"/>
<protein>
    <submittedName>
        <fullName evidence="1">Uncharacterized protein</fullName>
    </submittedName>
</protein>
<reference evidence="2" key="1">
    <citation type="submission" date="2010-12" db="EMBL/GenBank/DDBJ databases">
        <title>The genome sequence of Filifactor alocis strain ATCC 35896.</title>
        <authorList>
            <consortium name="The Broad Institute Genome Sequencing Platform"/>
            <person name="Ward D."/>
            <person name="Earl A."/>
            <person name="Feldgarden M."/>
            <person name="Young S.K."/>
            <person name="Gargeya S."/>
            <person name="Zeng Q."/>
            <person name="Alvarado L."/>
            <person name="Berlin A."/>
            <person name="Bochicchio J."/>
            <person name="Chapman S.B."/>
            <person name="Chen Z."/>
            <person name="Freedman E."/>
            <person name="Gellesch M."/>
            <person name="Goldberg J."/>
            <person name="Griggs A."/>
            <person name="Gujja S."/>
            <person name="Heilman E."/>
            <person name="Heiman D."/>
            <person name="Howarth C."/>
            <person name="Mehta T."/>
            <person name="Neiman D."/>
            <person name="Pearson M."/>
            <person name="Roberts A."/>
            <person name="Saif S."/>
            <person name="Shea T."/>
            <person name="Shenoy N."/>
            <person name="Sisk P."/>
            <person name="Stolte C."/>
            <person name="Sykes S."/>
            <person name="White J."/>
            <person name="Yandava C."/>
            <person name="Izard J."/>
            <person name="Blanton J.M."/>
            <person name="Baranova O.V."/>
            <person name="Tanner A.C."/>
            <person name="Dewhirst F.E."/>
            <person name="Haas B."/>
            <person name="Nusbaum C."/>
            <person name="Birren B."/>
        </authorList>
    </citation>
    <scope>NUCLEOTIDE SEQUENCE [LARGE SCALE GENOMIC DNA]</scope>
    <source>
        <strain evidence="2">ATCC 35896 / CCUG 47790 / D40 B5</strain>
    </source>
</reference>
<evidence type="ECO:0000313" key="2">
    <source>
        <dbReference type="Proteomes" id="UP000007468"/>
    </source>
</evidence>
<keyword evidence="2" id="KW-1185">Reference proteome</keyword>
<accession>D6GSR0</accession>
<evidence type="ECO:0000313" key="1">
    <source>
        <dbReference type="EMBL" id="EFE27895.1"/>
    </source>
</evidence>
<sequence>MKKMNTMLRKKMALIAMLIIGTAFVVTRCSVNRGNSFHKIHAHYDKITSIEIKAPKGTVVQVDNKGLVNQVKKYCKPTDKMSSYREDFEKNTTGTPITISFYQEDKLLFEEKLYRLKESVLDKQEVGKARCIYIQAVPCAVKIDDEWIAINGSDAQVEKYIGELWSENK</sequence>